<dbReference type="InterPro" id="IPR000600">
    <property type="entry name" value="ROK"/>
</dbReference>
<dbReference type="PANTHER" id="PTHR18964:SF165">
    <property type="entry name" value="BETA-GLUCOSIDE KINASE"/>
    <property type="match status" value="1"/>
</dbReference>
<accession>A0ABU1IXG8</accession>
<dbReference type="InterPro" id="IPR043129">
    <property type="entry name" value="ATPase_NBD"/>
</dbReference>
<comment type="similarity">
    <text evidence="1">Belongs to the ROK (NagC/XylR) family.</text>
</comment>
<sequence>MKQSAAQSVPGLSGSGYTAGIDIGGTKTLILITDNSGHVVVRNKKPTVQAEHAEAFIEGVFQQLDEVLQEAGLLRHSLIGIGIGFPGAVNPHTGMIHHVPALPLDGVNLLELIRPYYSGPLYLDNDVNIAALGECWQGAGAGSTQMVMVTVGTGIGGAMILNGELHRGAGYTAGEISYFVVDHRPEEAAGSVSSLEFGRYESLASGTGIGEHARRWLHQRAGGAGEQIIAQAGTIEQVQAIHVLQLAAAGDGDAQAIMAEPIGYMAAGLANIVSLLNPERIVVGGGVSESSYYMSELTRRVQQFTPIEAQLVPARLGNEAGALGAVYGVLQTLRTPAER</sequence>
<dbReference type="RefSeq" id="WP_188774387.1">
    <property type="nucleotide sequence ID" value="NZ_BMMB01000002.1"/>
</dbReference>
<keyword evidence="2" id="KW-0808">Transferase</keyword>
<dbReference type="EMBL" id="JAVDQH010000002">
    <property type="protein sequence ID" value="MDR6242918.1"/>
    <property type="molecule type" value="Genomic_DNA"/>
</dbReference>
<dbReference type="PANTHER" id="PTHR18964">
    <property type="entry name" value="ROK (REPRESSOR, ORF, KINASE) FAMILY"/>
    <property type="match status" value="1"/>
</dbReference>
<dbReference type="Proteomes" id="UP001185028">
    <property type="component" value="Unassembled WGS sequence"/>
</dbReference>
<dbReference type="EC" id="2.7.1.2" evidence="2"/>
<gene>
    <name evidence="2" type="ORF">JOC58_000802</name>
</gene>
<keyword evidence="3" id="KW-1185">Reference proteome</keyword>
<organism evidence="2 3">
    <name type="scientific">Paenibacillus hunanensis</name>
    <dbReference type="NCBI Taxonomy" id="539262"/>
    <lineage>
        <taxon>Bacteria</taxon>
        <taxon>Bacillati</taxon>
        <taxon>Bacillota</taxon>
        <taxon>Bacilli</taxon>
        <taxon>Bacillales</taxon>
        <taxon>Paenibacillaceae</taxon>
        <taxon>Paenibacillus</taxon>
    </lineage>
</organism>
<dbReference type="Gene3D" id="3.30.420.40">
    <property type="match status" value="2"/>
</dbReference>
<evidence type="ECO:0000313" key="2">
    <source>
        <dbReference type="EMBL" id="MDR6242918.1"/>
    </source>
</evidence>
<dbReference type="GO" id="GO:0004340">
    <property type="term" value="F:glucokinase activity"/>
    <property type="evidence" value="ECO:0007669"/>
    <property type="project" value="UniProtKB-EC"/>
</dbReference>
<comment type="caution">
    <text evidence="2">The sequence shown here is derived from an EMBL/GenBank/DDBJ whole genome shotgun (WGS) entry which is preliminary data.</text>
</comment>
<dbReference type="SUPFAM" id="SSF53067">
    <property type="entry name" value="Actin-like ATPase domain"/>
    <property type="match status" value="1"/>
</dbReference>
<dbReference type="Pfam" id="PF00480">
    <property type="entry name" value="ROK"/>
    <property type="match status" value="1"/>
</dbReference>
<name>A0ABU1IXG8_9BACL</name>
<proteinExistence type="inferred from homology"/>
<reference evidence="2 3" key="1">
    <citation type="submission" date="2023-07" db="EMBL/GenBank/DDBJ databases">
        <title>Genomic Encyclopedia of Type Strains, Phase IV (KMG-IV): sequencing the most valuable type-strain genomes for metagenomic binning, comparative biology and taxonomic classification.</title>
        <authorList>
            <person name="Goeker M."/>
        </authorList>
    </citation>
    <scope>NUCLEOTIDE SEQUENCE [LARGE SCALE GENOMIC DNA]</scope>
    <source>
        <strain evidence="2 3">DSM 22170</strain>
    </source>
</reference>
<protein>
    <submittedName>
        <fullName evidence="2">Glucokinase</fullName>
        <ecNumber evidence="2">2.7.1.2</ecNumber>
    </submittedName>
</protein>
<evidence type="ECO:0000256" key="1">
    <source>
        <dbReference type="ARBA" id="ARBA00006479"/>
    </source>
</evidence>
<evidence type="ECO:0000313" key="3">
    <source>
        <dbReference type="Proteomes" id="UP001185028"/>
    </source>
</evidence>